<comment type="similarity">
    <text evidence="1">Belongs to the FHY3/FAR1 family.</text>
</comment>
<dbReference type="PANTHER" id="PTHR31669:SF302">
    <property type="entry name" value="PROTEIN FAR1-RELATED SEQUENCE"/>
    <property type="match status" value="1"/>
</dbReference>
<keyword evidence="1" id="KW-0863">Zinc-finger</keyword>
<dbReference type="PANTHER" id="PTHR31669">
    <property type="entry name" value="PROTEIN FAR1-RELATED SEQUENCE 10-RELATED"/>
    <property type="match status" value="1"/>
</dbReference>
<gene>
    <name evidence="2" type="ORF">GIB67_018163</name>
</gene>
<protein>
    <recommendedName>
        <fullName evidence="1">Protein FAR1-RELATED SEQUENCE</fullName>
    </recommendedName>
</protein>
<evidence type="ECO:0000256" key="1">
    <source>
        <dbReference type="RuleBase" id="RU367018"/>
    </source>
</evidence>
<proteinExistence type="inferred from homology"/>
<comment type="caution">
    <text evidence="2">The sequence shown here is derived from an EMBL/GenBank/DDBJ whole genome shotgun (WGS) entry which is preliminary data.</text>
</comment>
<reference evidence="2 3" key="1">
    <citation type="journal article" date="2020" name="IScience">
        <title>Genome Sequencing of the Endangered Kingdonia uniflora (Circaeasteraceae, Ranunculales) Reveals Potential Mechanisms of Evolutionary Specialization.</title>
        <authorList>
            <person name="Sun Y."/>
            <person name="Deng T."/>
            <person name="Zhang A."/>
            <person name="Moore M.J."/>
            <person name="Landis J.B."/>
            <person name="Lin N."/>
            <person name="Zhang H."/>
            <person name="Zhang X."/>
            <person name="Huang J."/>
            <person name="Zhang X."/>
            <person name="Sun H."/>
            <person name="Wang H."/>
        </authorList>
    </citation>
    <scope>NUCLEOTIDE SEQUENCE [LARGE SCALE GENOMIC DNA]</scope>
    <source>
        <strain evidence="2">TB1705</strain>
        <tissue evidence="2">Leaf</tissue>
    </source>
</reference>
<keyword evidence="3" id="KW-1185">Reference proteome</keyword>
<dbReference type="EMBL" id="JACGCM010000697">
    <property type="protein sequence ID" value="KAF6168323.1"/>
    <property type="molecule type" value="Genomic_DNA"/>
</dbReference>
<dbReference type="GO" id="GO:0006355">
    <property type="term" value="P:regulation of DNA-templated transcription"/>
    <property type="evidence" value="ECO:0007669"/>
    <property type="project" value="UniProtKB-UniRule"/>
</dbReference>
<dbReference type="GO" id="GO:0005634">
    <property type="term" value="C:nucleus"/>
    <property type="evidence" value="ECO:0007669"/>
    <property type="project" value="UniProtKB-SubCell"/>
</dbReference>
<dbReference type="OrthoDB" id="747268at2759"/>
<organism evidence="2 3">
    <name type="scientific">Kingdonia uniflora</name>
    <dbReference type="NCBI Taxonomy" id="39325"/>
    <lineage>
        <taxon>Eukaryota</taxon>
        <taxon>Viridiplantae</taxon>
        <taxon>Streptophyta</taxon>
        <taxon>Embryophyta</taxon>
        <taxon>Tracheophyta</taxon>
        <taxon>Spermatophyta</taxon>
        <taxon>Magnoliopsida</taxon>
        <taxon>Ranunculales</taxon>
        <taxon>Circaeasteraceae</taxon>
        <taxon>Kingdonia</taxon>
    </lineage>
</organism>
<evidence type="ECO:0000313" key="2">
    <source>
        <dbReference type="EMBL" id="KAF6168323.1"/>
    </source>
</evidence>
<dbReference type="GO" id="GO:0008270">
    <property type="term" value="F:zinc ion binding"/>
    <property type="evidence" value="ECO:0007669"/>
    <property type="project" value="UniProtKB-UniRule"/>
</dbReference>
<keyword evidence="1" id="KW-0862">Zinc</keyword>
<comment type="subcellular location">
    <subcellularLocation>
        <location evidence="1">Nucleus</location>
    </subcellularLocation>
</comment>
<dbReference type="InterPro" id="IPR031052">
    <property type="entry name" value="FHY3/FAR1"/>
</dbReference>
<accession>A0A7J7NMJ9</accession>
<comment type="function">
    <text evidence="1">Putative transcription activator involved in regulating light control of development.</text>
</comment>
<dbReference type="AlphaFoldDB" id="A0A7J7NMJ9"/>
<sequence>MKEINYGCEAIESMMEAYKPKLKYLFEEYQQKLCNDECDPSVVVPSLIDEENMVFPNSRYRFCLWHITNKFPVKIGHVYWEPSTFKEDMDMIMHNTYEAVKFEIMWMDLIEKHKLDDNLWMRGIFNIRHKWIPLWNRSTFFAGMSSTRRSKAINNFFNGWLSVITGLYSFVTKYETALIEVYDQESEENFTSKHRYRPVGSHQALLKDTVKIYTRTMFHKLQDHFDQVGHFIVIKRNIEGNLRQLTVKSHSGRTESFELNIDLKKLTGNYGYKLFEYVGLPCCHLLKVFSKYDILKIPEAFIMSRVSKMKEGLKFTVLKLDEIESYLDNYDESLTQTDASQPNISTSLAASMISRTIILNPLVVQAKG</sequence>
<evidence type="ECO:0000313" key="3">
    <source>
        <dbReference type="Proteomes" id="UP000541444"/>
    </source>
</evidence>
<keyword evidence="1" id="KW-0479">Metal-binding</keyword>
<dbReference type="Proteomes" id="UP000541444">
    <property type="component" value="Unassembled WGS sequence"/>
</dbReference>
<name>A0A7J7NMJ9_9MAGN</name>
<keyword evidence="1" id="KW-0539">Nucleus</keyword>